<gene>
    <name evidence="1" type="ORF">LCGC14_0799430</name>
</gene>
<protein>
    <submittedName>
        <fullName evidence="1">Uncharacterized protein</fullName>
    </submittedName>
</protein>
<accession>A0A0F9SXA0</accession>
<sequence>MVDIQLNDKERAAFHNHTAQCPCSTGKNPNNPVCSANVSQTCGEPEDCPMLYWLKVLGLLKLGVYELGLPTEPAPVNHNTRLNSAGN</sequence>
<proteinExistence type="predicted"/>
<comment type="caution">
    <text evidence="1">The sequence shown here is derived from an EMBL/GenBank/DDBJ whole genome shotgun (WGS) entry which is preliminary data.</text>
</comment>
<organism evidence="1">
    <name type="scientific">marine sediment metagenome</name>
    <dbReference type="NCBI Taxonomy" id="412755"/>
    <lineage>
        <taxon>unclassified sequences</taxon>
        <taxon>metagenomes</taxon>
        <taxon>ecological metagenomes</taxon>
    </lineage>
</organism>
<evidence type="ECO:0000313" key="1">
    <source>
        <dbReference type="EMBL" id="KKN33863.1"/>
    </source>
</evidence>
<dbReference type="AlphaFoldDB" id="A0A0F9SXA0"/>
<name>A0A0F9SXA0_9ZZZZ</name>
<reference evidence="1" key="1">
    <citation type="journal article" date="2015" name="Nature">
        <title>Complex archaea that bridge the gap between prokaryotes and eukaryotes.</title>
        <authorList>
            <person name="Spang A."/>
            <person name="Saw J.H."/>
            <person name="Jorgensen S.L."/>
            <person name="Zaremba-Niedzwiedzka K."/>
            <person name="Martijn J."/>
            <person name="Lind A.E."/>
            <person name="van Eijk R."/>
            <person name="Schleper C."/>
            <person name="Guy L."/>
            <person name="Ettema T.J."/>
        </authorList>
    </citation>
    <scope>NUCLEOTIDE SEQUENCE</scope>
</reference>
<dbReference type="EMBL" id="LAZR01002145">
    <property type="protein sequence ID" value="KKN33863.1"/>
    <property type="molecule type" value="Genomic_DNA"/>
</dbReference>